<dbReference type="PANTHER" id="PTHR46417:SF1">
    <property type="entry name" value="TRNA (GUANINE-N(1)-)-METHYLTRANSFERASE"/>
    <property type="match status" value="1"/>
</dbReference>
<dbReference type="AlphaFoldDB" id="A0A6A7K9K2"/>
<dbReference type="InterPro" id="IPR029028">
    <property type="entry name" value="Alpha/beta_knot_MTases"/>
</dbReference>
<evidence type="ECO:0000256" key="9">
    <source>
        <dbReference type="ARBA" id="ARBA00022679"/>
    </source>
</evidence>
<organism evidence="19 20">
    <name type="scientific">Alkalibaculum sporogenes</name>
    <dbReference type="NCBI Taxonomy" id="2655001"/>
    <lineage>
        <taxon>Bacteria</taxon>
        <taxon>Bacillati</taxon>
        <taxon>Bacillota</taxon>
        <taxon>Clostridia</taxon>
        <taxon>Eubacteriales</taxon>
        <taxon>Eubacteriaceae</taxon>
        <taxon>Alkalibaculum</taxon>
    </lineage>
</organism>
<sequence length="240" mass="27810">MKFHIISLFPEIFESFANTSIIKKSIDKNIIQIEYINIRSFSKNKHKKTDDYPFGGGPGMVMSVQPLADSIKYAKSMSSKAKVVYFSPHGTILNQKKVISFSKEEEIILVCGHYEGVDYRVVDKYVDYEISLGDYILTGGEIPAMVFIDAISRTIDGVLGNHESSMDESFTKPLLEYPQYTRPRVFEEMEVPNVLLSGDHEKIKKWRFEKSLDITKKRRPDLYEMYKKKYEENKDDKESK</sequence>
<evidence type="ECO:0000313" key="19">
    <source>
        <dbReference type="EMBL" id="MPW26062.1"/>
    </source>
</evidence>
<proteinExistence type="inferred from homology"/>
<feature type="binding site" evidence="15 16">
    <location>
        <position position="112"/>
    </location>
    <ligand>
        <name>S-adenosyl-L-methionine</name>
        <dbReference type="ChEBI" id="CHEBI:59789"/>
    </ligand>
</feature>
<dbReference type="InterPro" id="IPR023148">
    <property type="entry name" value="tRNA_m1G_MeTrfase_C_sf"/>
</dbReference>
<evidence type="ECO:0000256" key="4">
    <source>
        <dbReference type="ARBA" id="ARBA00011738"/>
    </source>
</evidence>
<keyword evidence="20" id="KW-1185">Reference proteome</keyword>
<evidence type="ECO:0000313" key="20">
    <source>
        <dbReference type="Proteomes" id="UP000440004"/>
    </source>
</evidence>
<evidence type="ECO:0000256" key="7">
    <source>
        <dbReference type="ARBA" id="ARBA00022490"/>
    </source>
</evidence>
<dbReference type="PIRSF" id="PIRSF000386">
    <property type="entry name" value="tRNA_mtase"/>
    <property type="match status" value="1"/>
</dbReference>
<comment type="subunit">
    <text evidence="4 15 17">Homodimer.</text>
</comment>
<evidence type="ECO:0000256" key="13">
    <source>
        <dbReference type="ARBA" id="ARBA00033392"/>
    </source>
</evidence>
<dbReference type="Gene3D" id="1.10.1270.20">
    <property type="entry name" value="tRNA(m1g37)methyltransferase, domain 2"/>
    <property type="match status" value="1"/>
</dbReference>
<evidence type="ECO:0000256" key="6">
    <source>
        <dbReference type="ARBA" id="ARBA00014679"/>
    </source>
</evidence>
<evidence type="ECO:0000256" key="12">
    <source>
        <dbReference type="ARBA" id="ARBA00029736"/>
    </source>
</evidence>
<comment type="similarity">
    <text evidence="3 15 17">Belongs to the RNA methyltransferase TrmD family.</text>
</comment>
<evidence type="ECO:0000256" key="2">
    <source>
        <dbReference type="ARBA" id="ARBA00004496"/>
    </source>
</evidence>
<evidence type="ECO:0000256" key="15">
    <source>
        <dbReference type="HAMAP-Rule" id="MF_00605"/>
    </source>
</evidence>
<reference evidence="19 20" key="1">
    <citation type="submission" date="2019-10" db="EMBL/GenBank/DDBJ databases">
        <title>Alkalibaculum tamaniensis sp.nov., a new alkaliphilic acetogen, isolated on methoxylated aromatics from a mud volcano.</title>
        <authorList>
            <person name="Khomyakova M.A."/>
            <person name="Merkel A.Y."/>
            <person name="Bonch-Osmolovskaya E.A."/>
            <person name="Slobodkin A.I."/>
        </authorList>
    </citation>
    <scope>NUCLEOTIDE SEQUENCE [LARGE SCALE GENOMIC DNA]</scope>
    <source>
        <strain evidence="19 20">M08DMB</strain>
    </source>
</reference>
<keyword evidence="9 15" id="KW-0808">Transferase</keyword>
<keyword evidence="11 15" id="KW-0819">tRNA processing</keyword>
<protein>
    <recommendedName>
        <fullName evidence="6 15">tRNA (guanine-N(1)-)-methyltransferase</fullName>
        <ecNumber evidence="5 15">2.1.1.228</ecNumber>
    </recommendedName>
    <alternativeName>
        <fullName evidence="12 15">M1G-methyltransferase</fullName>
    </alternativeName>
    <alternativeName>
        <fullName evidence="13 15">tRNA [GM37] methyltransferase</fullName>
    </alternativeName>
</protein>
<feature type="domain" description="tRNA methyltransferase TRMD/TRM10-type" evidence="18">
    <location>
        <begin position="1"/>
        <end position="224"/>
    </location>
</feature>
<dbReference type="PANTHER" id="PTHR46417">
    <property type="entry name" value="TRNA (GUANINE-N(1)-)-METHYLTRANSFERASE"/>
    <property type="match status" value="1"/>
</dbReference>
<dbReference type="EMBL" id="WHNX01000013">
    <property type="protein sequence ID" value="MPW26062.1"/>
    <property type="molecule type" value="Genomic_DNA"/>
</dbReference>
<evidence type="ECO:0000256" key="5">
    <source>
        <dbReference type="ARBA" id="ARBA00012807"/>
    </source>
</evidence>
<comment type="subcellular location">
    <subcellularLocation>
        <location evidence="2 15 17">Cytoplasm</location>
    </subcellularLocation>
</comment>
<evidence type="ECO:0000256" key="16">
    <source>
        <dbReference type="PIRSR" id="PIRSR000386-1"/>
    </source>
</evidence>
<evidence type="ECO:0000259" key="18">
    <source>
        <dbReference type="Pfam" id="PF01746"/>
    </source>
</evidence>
<accession>A0A6A7K9K2</accession>
<dbReference type="Pfam" id="PF01746">
    <property type="entry name" value="tRNA_m1G_MT"/>
    <property type="match status" value="1"/>
</dbReference>
<dbReference type="InterPro" id="IPR002649">
    <property type="entry name" value="tRNA_m1G_MeTrfase_TrmD"/>
</dbReference>
<dbReference type="FunFam" id="1.10.1270.20:FF:000001">
    <property type="entry name" value="tRNA (guanine-N(1)-)-methyltransferase"/>
    <property type="match status" value="1"/>
</dbReference>
<feature type="binding site" evidence="15 16">
    <location>
        <begin position="132"/>
        <end position="137"/>
    </location>
    <ligand>
        <name>S-adenosyl-L-methionine</name>
        <dbReference type="ChEBI" id="CHEBI:59789"/>
    </ligand>
</feature>
<evidence type="ECO:0000256" key="11">
    <source>
        <dbReference type="ARBA" id="ARBA00022694"/>
    </source>
</evidence>
<dbReference type="HAMAP" id="MF_00605">
    <property type="entry name" value="TrmD"/>
    <property type="match status" value="1"/>
</dbReference>
<dbReference type="NCBIfam" id="TIGR00088">
    <property type="entry name" value="trmD"/>
    <property type="match status" value="1"/>
</dbReference>
<keyword evidence="10 15" id="KW-0949">S-adenosyl-L-methionine</keyword>
<dbReference type="FunFam" id="3.40.1280.10:FF:000001">
    <property type="entry name" value="tRNA (guanine-N(1)-)-methyltransferase"/>
    <property type="match status" value="1"/>
</dbReference>
<dbReference type="Proteomes" id="UP000440004">
    <property type="component" value="Unassembled WGS sequence"/>
</dbReference>
<gene>
    <name evidence="15 19" type="primary">trmD</name>
    <name evidence="19" type="ORF">GC105_09690</name>
</gene>
<name>A0A6A7K9K2_9FIRM</name>
<comment type="catalytic activity">
    <reaction evidence="14 15 17">
        <text>guanosine(37) in tRNA + S-adenosyl-L-methionine = N(1)-methylguanosine(37) in tRNA + S-adenosyl-L-homocysteine + H(+)</text>
        <dbReference type="Rhea" id="RHEA:36899"/>
        <dbReference type="Rhea" id="RHEA-COMP:10145"/>
        <dbReference type="Rhea" id="RHEA-COMP:10147"/>
        <dbReference type="ChEBI" id="CHEBI:15378"/>
        <dbReference type="ChEBI" id="CHEBI:57856"/>
        <dbReference type="ChEBI" id="CHEBI:59789"/>
        <dbReference type="ChEBI" id="CHEBI:73542"/>
        <dbReference type="ChEBI" id="CHEBI:74269"/>
        <dbReference type="EC" id="2.1.1.228"/>
    </reaction>
</comment>
<evidence type="ECO:0000256" key="14">
    <source>
        <dbReference type="ARBA" id="ARBA00047783"/>
    </source>
</evidence>
<evidence type="ECO:0000256" key="8">
    <source>
        <dbReference type="ARBA" id="ARBA00022603"/>
    </source>
</evidence>
<evidence type="ECO:0000256" key="10">
    <source>
        <dbReference type="ARBA" id="ARBA00022691"/>
    </source>
</evidence>
<dbReference type="EC" id="2.1.1.228" evidence="5 15"/>
<dbReference type="InterPro" id="IPR016009">
    <property type="entry name" value="tRNA_MeTrfase_TRMD/TRM10"/>
</dbReference>
<dbReference type="RefSeq" id="WP_152804180.1">
    <property type="nucleotide sequence ID" value="NZ_WHNX01000013.1"/>
</dbReference>
<dbReference type="InterPro" id="IPR029026">
    <property type="entry name" value="tRNA_m1G_MTases_N"/>
</dbReference>
<dbReference type="Gene3D" id="3.40.1280.10">
    <property type="match status" value="1"/>
</dbReference>
<dbReference type="GO" id="GO:0052906">
    <property type="term" value="F:tRNA (guanine(37)-N1)-methyltransferase activity"/>
    <property type="evidence" value="ECO:0007669"/>
    <property type="project" value="UniProtKB-UniRule"/>
</dbReference>
<dbReference type="GO" id="GO:0002939">
    <property type="term" value="P:tRNA N1-guanine methylation"/>
    <property type="evidence" value="ECO:0007669"/>
    <property type="project" value="TreeGrafter"/>
</dbReference>
<dbReference type="GO" id="GO:0005829">
    <property type="term" value="C:cytosol"/>
    <property type="evidence" value="ECO:0007669"/>
    <property type="project" value="TreeGrafter"/>
</dbReference>
<dbReference type="SUPFAM" id="SSF75217">
    <property type="entry name" value="alpha/beta knot"/>
    <property type="match status" value="1"/>
</dbReference>
<keyword evidence="7 15" id="KW-0963">Cytoplasm</keyword>
<comment type="function">
    <text evidence="1 15 17">Specifically methylates guanosine-37 in various tRNAs.</text>
</comment>
<keyword evidence="8 15" id="KW-0489">Methyltransferase</keyword>
<evidence type="ECO:0000256" key="17">
    <source>
        <dbReference type="RuleBase" id="RU003464"/>
    </source>
</evidence>
<evidence type="ECO:0000256" key="3">
    <source>
        <dbReference type="ARBA" id="ARBA00007630"/>
    </source>
</evidence>
<comment type="caution">
    <text evidence="19">The sequence shown here is derived from an EMBL/GenBank/DDBJ whole genome shotgun (WGS) entry which is preliminary data.</text>
</comment>
<dbReference type="CDD" id="cd18080">
    <property type="entry name" value="TrmD-like"/>
    <property type="match status" value="1"/>
</dbReference>
<dbReference type="NCBIfam" id="NF000648">
    <property type="entry name" value="PRK00026.1"/>
    <property type="match status" value="1"/>
</dbReference>
<evidence type="ECO:0000256" key="1">
    <source>
        <dbReference type="ARBA" id="ARBA00002634"/>
    </source>
</evidence>